<sequence length="68" mass="7244">MMEAMHSFMASAKAIAGLGADEQGASSRRGTGVGTGHQRDANGTGRCFRVRGGGSRRGLTTYRSRRER</sequence>
<name>A0AAV7T3D3_PLEWA</name>
<evidence type="ECO:0000313" key="3">
    <source>
        <dbReference type="Proteomes" id="UP001066276"/>
    </source>
</evidence>
<evidence type="ECO:0000256" key="1">
    <source>
        <dbReference type="SAM" id="MobiDB-lite"/>
    </source>
</evidence>
<proteinExistence type="predicted"/>
<feature type="region of interest" description="Disordered" evidence="1">
    <location>
        <begin position="19"/>
        <end position="68"/>
    </location>
</feature>
<organism evidence="2 3">
    <name type="scientific">Pleurodeles waltl</name>
    <name type="common">Iberian ribbed newt</name>
    <dbReference type="NCBI Taxonomy" id="8319"/>
    <lineage>
        <taxon>Eukaryota</taxon>
        <taxon>Metazoa</taxon>
        <taxon>Chordata</taxon>
        <taxon>Craniata</taxon>
        <taxon>Vertebrata</taxon>
        <taxon>Euteleostomi</taxon>
        <taxon>Amphibia</taxon>
        <taxon>Batrachia</taxon>
        <taxon>Caudata</taxon>
        <taxon>Salamandroidea</taxon>
        <taxon>Salamandridae</taxon>
        <taxon>Pleurodelinae</taxon>
        <taxon>Pleurodeles</taxon>
    </lineage>
</organism>
<dbReference type="Proteomes" id="UP001066276">
    <property type="component" value="Chromosome 4_1"/>
</dbReference>
<accession>A0AAV7T3D3</accession>
<dbReference type="EMBL" id="JANPWB010000007">
    <property type="protein sequence ID" value="KAJ1170938.1"/>
    <property type="molecule type" value="Genomic_DNA"/>
</dbReference>
<comment type="caution">
    <text evidence="2">The sequence shown here is derived from an EMBL/GenBank/DDBJ whole genome shotgun (WGS) entry which is preliminary data.</text>
</comment>
<evidence type="ECO:0000313" key="2">
    <source>
        <dbReference type="EMBL" id="KAJ1170938.1"/>
    </source>
</evidence>
<dbReference type="AlphaFoldDB" id="A0AAV7T3D3"/>
<protein>
    <submittedName>
        <fullName evidence="2">Uncharacterized protein</fullName>
    </submittedName>
</protein>
<gene>
    <name evidence="2" type="ORF">NDU88_002809</name>
</gene>
<reference evidence="2" key="1">
    <citation type="journal article" date="2022" name="bioRxiv">
        <title>Sequencing and chromosome-scale assembly of the giantPleurodeles waltlgenome.</title>
        <authorList>
            <person name="Brown T."/>
            <person name="Elewa A."/>
            <person name="Iarovenko S."/>
            <person name="Subramanian E."/>
            <person name="Araus A.J."/>
            <person name="Petzold A."/>
            <person name="Susuki M."/>
            <person name="Suzuki K.-i.T."/>
            <person name="Hayashi T."/>
            <person name="Toyoda A."/>
            <person name="Oliveira C."/>
            <person name="Osipova E."/>
            <person name="Leigh N.D."/>
            <person name="Simon A."/>
            <person name="Yun M.H."/>
        </authorList>
    </citation>
    <scope>NUCLEOTIDE SEQUENCE</scope>
    <source>
        <strain evidence="2">20211129_DDA</strain>
        <tissue evidence="2">Liver</tissue>
    </source>
</reference>
<keyword evidence="3" id="KW-1185">Reference proteome</keyword>